<gene>
    <name evidence="2" type="ORF">SAMN05444002_3899</name>
</gene>
<feature type="compositionally biased region" description="Basic residues" evidence="1">
    <location>
        <begin position="1"/>
        <end position="11"/>
    </location>
</feature>
<feature type="compositionally biased region" description="Basic and acidic residues" evidence="1">
    <location>
        <begin position="19"/>
        <end position="30"/>
    </location>
</feature>
<accession>A0A1N6IHE5</accession>
<name>A0A1N6IHE5_9RHOB</name>
<evidence type="ECO:0000256" key="1">
    <source>
        <dbReference type="SAM" id="MobiDB-lite"/>
    </source>
</evidence>
<evidence type="ECO:0000313" key="3">
    <source>
        <dbReference type="Proteomes" id="UP000184932"/>
    </source>
</evidence>
<keyword evidence="3" id="KW-1185">Reference proteome</keyword>
<protein>
    <submittedName>
        <fullName evidence="2">Uncharacterized protein</fullName>
    </submittedName>
</protein>
<reference evidence="3" key="1">
    <citation type="submission" date="2016-11" db="EMBL/GenBank/DDBJ databases">
        <authorList>
            <person name="Varghese N."/>
            <person name="Submissions S."/>
        </authorList>
    </citation>
    <scope>NUCLEOTIDE SEQUENCE [LARGE SCALE GENOMIC DNA]</scope>
    <source>
        <strain evidence="3">DSM 29440</strain>
    </source>
</reference>
<dbReference type="STRING" id="1217970.SAMN05444002_3899"/>
<sequence length="76" mass="7951">MSPAGKGRHPGGHSCHAHGGADHLTPKPARDVALAKLPREGLMTYLQPDAGHGETSEIAAAALAFLARHAHKTDRE</sequence>
<dbReference type="AlphaFoldDB" id="A0A1N6IHE5"/>
<proteinExistence type="predicted"/>
<dbReference type="OrthoDB" id="3647650at2"/>
<feature type="region of interest" description="Disordered" evidence="1">
    <location>
        <begin position="1"/>
        <end position="30"/>
    </location>
</feature>
<organism evidence="2 3">
    <name type="scientific">Vannielia litorea</name>
    <dbReference type="NCBI Taxonomy" id="1217970"/>
    <lineage>
        <taxon>Bacteria</taxon>
        <taxon>Pseudomonadati</taxon>
        <taxon>Pseudomonadota</taxon>
        <taxon>Alphaproteobacteria</taxon>
        <taxon>Rhodobacterales</taxon>
        <taxon>Paracoccaceae</taxon>
        <taxon>Vannielia</taxon>
    </lineage>
</organism>
<dbReference type="EMBL" id="FSRL01000002">
    <property type="protein sequence ID" value="SIO31442.1"/>
    <property type="molecule type" value="Genomic_DNA"/>
</dbReference>
<dbReference type="Proteomes" id="UP000184932">
    <property type="component" value="Unassembled WGS sequence"/>
</dbReference>
<dbReference type="RefSeq" id="WP_074258047.1">
    <property type="nucleotide sequence ID" value="NZ_FSRL01000002.1"/>
</dbReference>
<evidence type="ECO:0000313" key="2">
    <source>
        <dbReference type="EMBL" id="SIO31442.1"/>
    </source>
</evidence>